<dbReference type="PANTHER" id="PTHR46661:SF4">
    <property type="entry name" value="RING-TYPE DOMAIN-CONTAINING PROTEIN"/>
    <property type="match status" value="1"/>
</dbReference>
<feature type="compositionally biased region" description="Low complexity" evidence="15">
    <location>
        <begin position="525"/>
        <end position="536"/>
    </location>
</feature>
<evidence type="ECO:0000256" key="3">
    <source>
        <dbReference type="ARBA" id="ARBA00004177"/>
    </source>
</evidence>
<dbReference type="PROSITE" id="PS50089">
    <property type="entry name" value="ZF_RING_2"/>
    <property type="match status" value="1"/>
</dbReference>
<evidence type="ECO:0000256" key="1">
    <source>
        <dbReference type="ARBA" id="ARBA00000900"/>
    </source>
</evidence>
<feature type="compositionally biased region" description="Low complexity" evidence="15">
    <location>
        <begin position="182"/>
        <end position="193"/>
    </location>
</feature>
<dbReference type="GO" id="GO:0005768">
    <property type="term" value="C:endosome"/>
    <property type="evidence" value="ECO:0007669"/>
    <property type="project" value="UniProtKB-SubCell"/>
</dbReference>
<keyword evidence="14" id="KW-0479">Metal-binding</keyword>
<name>A0A3E2GX05_SCYLI</name>
<feature type="compositionally biased region" description="Polar residues" evidence="15">
    <location>
        <begin position="335"/>
        <end position="360"/>
    </location>
</feature>
<keyword evidence="9" id="KW-0967">Endosome</keyword>
<dbReference type="AlphaFoldDB" id="A0A3E2GX05"/>
<dbReference type="SUPFAM" id="SSF57850">
    <property type="entry name" value="RING/U-box"/>
    <property type="match status" value="1"/>
</dbReference>
<feature type="domain" description="RING-type" evidence="16">
    <location>
        <begin position="616"/>
        <end position="657"/>
    </location>
</feature>
<feature type="non-terminal residue" evidence="17">
    <location>
        <position position="1"/>
    </location>
</feature>
<evidence type="ECO:0000256" key="15">
    <source>
        <dbReference type="SAM" id="MobiDB-lite"/>
    </source>
</evidence>
<keyword evidence="13" id="KW-0449">Lipoprotein</keyword>
<comment type="caution">
    <text evidence="17">The sequence shown here is derived from an EMBL/GenBank/DDBJ whole genome shotgun (WGS) entry which is preliminary data.</text>
</comment>
<feature type="compositionally biased region" description="Low complexity" evidence="15">
    <location>
        <begin position="361"/>
        <end position="373"/>
    </location>
</feature>
<organism evidence="17 18">
    <name type="scientific">Scytalidium lignicola</name>
    <name type="common">Hyphomycete</name>
    <dbReference type="NCBI Taxonomy" id="5539"/>
    <lineage>
        <taxon>Eukaryota</taxon>
        <taxon>Fungi</taxon>
        <taxon>Dikarya</taxon>
        <taxon>Ascomycota</taxon>
        <taxon>Pezizomycotina</taxon>
        <taxon>Leotiomycetes</taxon>
        <taxon>Leotiomycetes incertae sedis</taxon>
        <taxon>Scytalidium</taxon>
    </lineage>
</organism>
<evidence type="ECO:0000256" key="13">
    <source>
        <dbReference type="ARBA" id="ARBA00023288"/>
    </source>
</evidence>
<gene>
    <name evidence="17" type="ORF">B7463_g10680</name>
</gene>
<dbReference type="CDD" id="cd16489">
    <property type="entry name" value="mRING-CH-C4HC2H_ZNRF"/>
    <property type="match status" value="1"/>
</dbReference>
<feature type="compositionally biased region" description="Polar residues" evidence="15">
    <location>
        <begin position="128"/>
        <end position="160"/>
    </location>
</feature>
<evidence type="ECO:0000256" key="5">
    <source>
        <dbReference type="ARBA" id="ARBA00004906"/>
    </source>
</evidence>
<dbReference type="GO" id="GO:0070936">
    <property type="term" value="P:protein K48-linked ubiquitination"/>
    <property type="evidence" value="ECO:0007669"/>
    <property type="project" value="TreeGrafter"/>
</dbReference>
<dbReference type="GO" id="GO:0016020">
    <property type="term" value="C:membrane"/>
    <property type="evidence" value="ECO:0007669"/>
    <property type="project" value="UniProtKB-SubCell"/>
</dbReference>
<evidence type="ECO:0000256" key="9">
    <source>
        <dbReference type="ARBA" id="ARBA00022753"/>
    </source>
</evidence>
<comment type="catalytic activity">
    <reaction evidence="1">
        <text>S-ubiquitinyl-[E2 ubiquitin-conjugating enzyme]-L-cysteine + [acceptor protein]-L-lysine = [E2 ubiquitin-conjugating enzyme]-L-cysteine + N(6)-ubiquitinyl-[acceptor protein]-L-lysine.</text>
        <dbReference type="EC" id="2.3.2.27"/>
    </reaction>
</comment>
<keyword evidence="18" id="KW-1185">Reference proteome</keyword>
<keyword evidence="14" id="KW-0863">Zinc-finger</keyword>
<keyword evidence="14" id="KW-0862">Zinc</keyword>
<feature type="non-terminal residue" evidence="17">
    <location>
        <position position="661"/>
    </location>
</feature>
<accession>A0A3E2GX05</accession>
<comment type="pathway">
    <text evidence="5">Protein modification; protein ubiquitination.</text>
</comment>
<evidence type="ECO:0000256" key="14">
    <source>
        <dbReference type="PROSITE-ProRule" id="PRU00175"/>
    </source>
</evidence>
<feature type="region of interest" description="Disordered" evidence="15">
    <location>
        <begin position="82"/>
        <end position="238"/>
    </location>
</feature>
<feature type="compositionally biased region" description="Basic and acidic residues" evidence="15">
    <location>
        <begin position="115"/>
        <end position="127"/>
    </location>
</feature>
<dbReference type="GO" id="GO:0043161">
    <property type="term" value="P:proteasome-mediated ubiquitin-dependent protein catabolic process"/>
    <property type="evidence" value="ECO:0007669"/>
    <property type="project" value="TreeGrafter"/>
</dbReference>
<dbReference type="InterPro" id="IPR051878">
    <property type="entry name" value="ZNRF_ubiq-protein_ligase"/>
</dbReference>
<sequence length="661" mass="71779">MDPRVQTGEVGLATGDEALDNGATENLPPQVPVNPGNNGESSIVRELDASFPHNEAGPSHHSPVTFDGPNVRLPIPISEPSNVSLGFGTDENTRFPTVGELNAREWADPPTYEAGGRRQETSPRYESEYTSSLPSRNVQTLTRENGRNSNLASHTPMWQGSSNSSQSRNDNRTSRSNEDENNSSTRTSNIRSTLDALEGLSFSAGSGEPGRTTTNNQISSRRSSNTRHSPSRSPLGEIIIPRWQPDAEVTFCPISSTIAIEGQLPSNVRNSSMPIGFTGLGGGARVRLCNPCVPDPNVAPPHTPQSSARLHPSGQPGYHNRSTTSANVLYGNYGNMETPSSNQPMYPNSSSQVSTRQNRPTSLSHSSSQTSLEETIRSLYRVDLRADVDHSSSSTQRNNTIPRPARSSSRATYSYASTGPSLNAQSQLPPASNNAQHLYRSHIDDSQRPLPPVPQIAEDDECPVCHRELPSRTLPDFETLRENHIKDCVEEQLAANSNHASRPEANNTTSHTLNTRPYEEVSQLSSSNPTNSSIPTHHQPSYDSGAAGRRRGVSSATSLASSSTAAVNTPESRAAARERAHAAVVLGASRSPQRGRRSGVFPYNATEKDCIDDAECTICMEEYEVGVEMGRLECFCRFHLHCIQEWFETHPGQCPVHGMDG</sequence>
<evidence type="ECO:0000256" key="10">
    <source>
        <dbReference type="ARBA" id="ARBA00022786"/>
    </source>
</evidence>
<keyword evidence="11" id="KW-0472">Membrane</keyword>
<keyword evidence="10" id="KW-0833">Ubl conjugation pathway</keyword>
<evidence type="ECO:0000256" key="2">
    <source>
        <dbReference type="ARBA" id="ARBA00004170"/>
    </source>
</evidence>
<evidence type="ECO:0000313" key="17">
    <source>
        <dbReference type="EMBL" id="RFU25660.1"/>
    </source>
</evidence>
<protein>
    <recommendedName>
        <fullName evidence="6">RING-type E3 ubiquitin transferase</fullName>
        <ecNumber evidence="6">2.3.2.27</ecNumber>
    </recommendedName>
</protein>
<feature type="region of interest" description="Disordered" evidence="15">
    <location>
        <begin position="1"/>
        <end position="42"/>
    </location>
</feature>
<dbReference type="EC" id="2.3.2.27" evidence="6"/>
<dbReference type="OrthoDB" id="660555at2759"/>
<feature type="compositionally biased region" description="Polar residues" evidence="15">
    <location>
        <begin position="496"/>
        <end position="515"/>
    </location>
</feature>
<feature type="compositionally biased region" description="Polar residues" evidence="15">
    <location>
        <begin position="391"/>
        <end position="401"/>
    </location>
</feature>
<feature type="compositionally biased region" description="Basic and acidic residues" evidence="15">
    <location>
        <begin position="169"/>
        <end position="178"/>
    </location>
</feature>
<dbReference type="GO" id="GO:0008270">
    <property type="term" value="F:zinc ion binding"/>
    <property type="evidence" value="ECO:0007669"/>
    <property type="project" value="UniProtKB-KW"/>
</dbReference>
<dbReference type="InterPro" id="IPR013083">
    <property type="entry name" value="Znf_RING/FYVE/PHD"/>
</dbReference>
<dbReference type="Proteomes" id="UP000258309">
    <property type="component" value="Unassembled WGS sequence"/>
</dbReference>
<dbReference type="EMBL" id="NCSJ02000317">
    <property type="protein sequence ID" value="RFU25660.1"/>
    <property type="molecule type" value="Genomic_DNA"/>
</dbReference>
<dbReference type="Pfam" id="PF13639">
    <property type="entry name" value="zf-RING_2"/>
    <property type="match status" value="1"/>
</dbReference>
<keyword evidence="7" id="KW-0808">Transferase</keyword>
<dbReference type="GO" id="GO:0061630">
    <property type="term" value="F:ubiquitin protein ligase activity"/>
    <property type="evidence" value="ECO:0007669"/>
    <property type="project" value="UniProtKB-EC"/>
</dbReference>
<comment type="subcellular location">
    <subcellularLocation>
        <location evidence="3">Endosome</location>
    </subcellularLocation>
    <subcellularLocation>
        <location evidence="4">Lysosome</location>
    </subcellularLocation>
    <subcellularLocation>
        <location evidence="2">Membrane</location>
        <topology evidence="2">Peripheral membrane protein</topology>
    </subcellularLocation>
</comment>
<dbReference type="Gene3D" id="3.30.40.10">
    <property type="entry name" value="Zinc/RING finger domain, C3HC4 (zinc finger)"/>
    <property type="match status" value="1"/>
</dbReference>
<evidence type="ECO:0000256" key="11">
    <source>
        <dbReference type="ARBA" id="ARBA00023136"/>
    </source>
</evidence>
<evidence type="ECO:0000256" key="8">
    <source>
        <dbReference type="ARBA" id="ARBA00022707"/>
    </source>
</evidence>
<feature type="region of interest" description="Disordered" evidence="15">
    <location>
        <begin position="387"/>
        <end position="434"/>
    </location>
</feature>
<evidence type="ECO:0000256" key="12">
    <source>
        <dbReference type="ARBA" id="ARBA00023228"/>
    </source>
</evidence>
<reference evidence="17 18" key="1">
    <citation type="submission" date="2018-05" db="EMBL/GenBank/DDBJ databases">
        <title>Draft genome sequence of Scytalidium lignicola DSM 105466, a ubiquitous saprotrophic fungus.</title>
        <authorList>
            <person name="Buettner E."/>
            <person name="Gebauer A.M."/>
            <person name="Hofrichter M."/>
            <person name="Liers C."/>
            <person name="Kellner H."/>
        </authorList>
    </citation>
    <scope>NUCLEOTIDE SEQUENCE [LARGE SCALE GENOMIC DNA]</scope>
    <source>
        <strain evidence="17 18">DSM 105466</strain>
    </source>
</reference>
<evidence type="ECO:0000256" key="6">
    <source>
        <dbReference type="ARBA" id="ARBA00012483"/>
    </source>
</evidence>
<keyword evidence="8" id="KW-0519">Myristate</keyword>
<feature type="compositionally biased region" description="Polar residues" evidence="15">
    <location>
        <begin position="211"/>
        <end position="232"/>
    </location>
</feature>
<evidence type="ECO:0000313" key="18">
    <source>
        <dbReference type="Proteomes" id="UP000258309"/>
    </source>
</evidence>
<feature type="region of interest" description="Disordered" evidence="15">
    <location>
        <begin position="297"/>
        <end position="373"/>
    </location>
</feature>
<dbReference type="PANTHER" id="PTHR46661">
    <property type="entry name" value="E3 UBIQUITIN-PROTEIN LIGASE ZNRF1-LIKE PROTEIN"/>
    <property type="match status" value="1"/>
</dbReference>
<evidence type="ECO:0000259" key="16">
    <source>
        <dbReference type="PROSITE" id="PS50089"/>
    </source>
</evidence>
<feature type="compositionally biased region" description="Low complexity" evidence="15">
    <location>
        <begin position="402"/>
        <end position="418"/>
    </location>
</feature>
<proteinExistence type="predicted"/>
<evidence type="ECO:0000256" key="4">
    <source>
        <dbReference type="ARBA" id="ARBA00004371"/>
    </source>
</evidence>
<keyword evidence="12" id="KW-0458">Lysosome</keyword>
<feature type="compositionally biased region" description="Polar residues" evidence="15">
    <location>
        <begin position="419"/>
        <end position="434"/>
    </location>
</feature>
<dbReference type="InterPro" id="IPR001841">
    <property type="entry name" value="Znf_RING"/>
</dbReference>
<feature type="region of interest" description="Disordered" evidence="15">
    <location>
        <begin position="496"/>
        <end position="580"/>
    </location>
</feature>
<feature type="compositionally biased region" description="Low complexity" evidence="15">
    <location>
        <begin position="554"/>
        <end position="566"/>
    </location>
</feature>
<evidence type="ECO:0000256" key="7">
    <source>
        <dbReference type="ARBA" id="ARBA00022679"/>
    </source>
</evidence>
<dbReference type="STRING" id="5539.A0A3E2GX05"/>